<dbReference type="InterPro" id="IPR010721">
    <property type="entry name" value="UstE-like"/>
</dbReference>
<dbReference type="PANTHER" id="PTHR32251:SF17">
    <property type="entry name" value="STEROID 5-ALPHA REDUCTASE C-TERMINAL DOMAIN-CONTAINING PROTEIN"/>
    <property type="match status" value="1"/>
</dbReference>
<keyword evidence="1" id="KW-1133">Transmembrane helix</keyword>
<keyword evidence="1" id="KW-0812">Transmembrane</keyword>
<dbReference type="Pfam" id="PF06966">
    <property type="entry name" value="DUF1295"/>
    <property type="match status" value="1"/>
</dbReference>
<dbReference type="RefSeq" id="WP_110040128.1">
    <property type="nucleotide sequence ID" value="NZ_QGTL01000011.1"/>
</dbReference>
<name>A0A317N804_9NOCA</name>
<feature type="transmembrane region" description="Helical" evidence="1">
    <location>
        <begin position="165"/>
        <end position="182"/>
    </location>
</feature>
<dbReference type="AlphaFoldDB" id="A0A317N804"/>
<feature type="transmembrane region" description="Helical" evidence="1">
    <location>
        <begin position="219"/>
        <end position="239"/>
    </location>
</feature>
<sequence>MRTRVLWCVLFTACWLALVISAPTRQFAIVNLLVQLAIFVPSANVPGWRRNLLSYVDFAWPAGLAAIGVQLFFFAETPSVLTVTAAVFYTIVGLRMAVWGARMYKPGWLGAELPRYQYQRRRWERAGFASERLSVQYEIGVQAMANSSFLAVPAMVIATDTSSSLRWWTVAAITVWIAAYLFESVADLQKKRYLGGYSDTGAGVCEVGLWRYSRHPNYFGQWVQWVAMVALAVPSMLALHGRIPIAVWAIVAAALLWVVQMMYSTMVHYTGAVPAEYYSKLKRPAYADYQARVNRFFPGPRHRRPAPTTVDA</sequence>
<keyword evidence="3" id="KW-1185">Reference proteome</keyword>
<reference evidence="2 3" key="1">
    <citation type="submission" date="2018-05" db="EMBL/GenBank/DDBJ databases">
        <title>Genomic Encyclopedia of Type Strains, Phase IV (KMG-IV): sequencing the most valuable type-strain genomes for metagenomic binning, comparative biology and taxonomic classification.</title>
        <authorList>
            <person name="Goeker M."/>
        </authorList>
    </citation>
    <scope>NUCLEOTIDE SEQUENCE [LARGE SCALE GENOMIC DNA]</scope>
    <source>
        <strain evidence="2 3">DSM 44717</strain>
    </source>
</reference>
<evidence type="ECO:0000313" key="3">
    <source>
        <dbReference type="Proteomes" id="UP000246410"/>
    </source>
</evidence>
<dbReference type="Proteomes" id="UP000246410">
    <property type="component" value="Unassembled WGS sequence"/>
</dbReference>
<protein>
    <submittedName>
        <fullName evidence="2">Steroid 5-alpha reductase family enzyme</fullName>
    </submittedName>
</protein>
<dbReference type="Gene3D" id="1.20.120.1630">
    <property type="match status" value="1"/>
</dbReference>
<feature type="transmembrane region" description="Helical" evidence="1">
    <location>
        <begin position="245"/>
        <end position="263"/>
    </location>
</feature>
<dbReference type="EMBL" id="QGTL01000011">
    <property type="protein sequence ID" value="PWV71023.1"/>
    <property type="molecule type" value="Genomic_DNA"/>
</dbReference>
<feature type="transmembrane region" description="Helical" evidence="1">
    <location>
        <begin position="80"/>
        <end position="101"/>
    </location>
</feature>
<dbReference type="PANTHER" id="PTHR32251">
    <property type="entry name" value="3-OXO-5-ALPHA-STEROID 4-DEHYDROGENASE"/>
    <property type="match status" value="1"/>
</dbReference>
<evidence type="ECO:0000313" key="2">
    <source>
        <dbReference type="EMBL" id="PWV71023.1"/>
    </source>
</evidence>
<comment type="caution">
    <text evidence="2">The sequence shown here is derived from an EMBL/GenBank/DDBJ whole genome shotgun (WGS) entry which is preliminary data.</text>
</comment>
<proteinExistence type="predicted"/>
<organism evidence="2 3">
    <name type="scientific">Nocardia neocaledoniensis</name>
    <dbReference type="NCBI Taxonomy" id="236511"/>
    <lineage>
        <taxon>Bacteria</taxon>
        <taxon>Bacillati</taxon>
        <taxon>Actinomycetota</taxon>
        <taxon>Actinomycetes</taxon>
        <taxon>Mycobacteriales</taxon>
        <taxon>Nocardiaceae</taxon>
        <taxon>Nocardia</taxon>
    </lineage>
</organism>
<accession>A0A317N804</accession>
<dbReference type="GO" id="GO:0016020">
    <property type="term" value="C:membrane"/>
    <property type="evidence" value="ECO:0007669"/>
    <property type="project" value="TreeGrafter"/>
</dbReference>
<evidence type="ECO:0000256" key="1">
    <source>
        <dbReference type="SAM" id="Phobius"/>
    </source>
</evidence>
<gene>
    <name evidence="2" type="ORF">DFR69_11112</name>
</gene>
<keyword evidence="1" id="KW-0472">Membrane</keyword>
<feature type="transmembrane region" description="Helical" evidence="1">
    <location>
        <begin position="52"/>
        <end position="73"/>
    </location>
</feature>